<evidence type="ECO:0000313" key="4">
    <source>
        <dbReference type="Proteomes" id="UP000838412"/>
    </source>
</evidence>
<dbReference type="EMBL" id="OV696699">
    <property type="protein sequence ID" value="CAH1245761.1"/>
    <property type="molecule type" value="Genomic_DNA"/>
</dbReference>
<dbReference type="InterPro" id="IPR036179">
    <property type="entry name" value="Ig-like_dom_sf"/>
</dbReference>
<name>A0A8J9Z274_BRALA</name>
<evidence type="ECO:0000256" key="1">
    <source>
        <dbReference type="SAM" id="MobiDB-lite"/>
    </source>
</evidence>
<feature type="signal peptide" evidence="2">
    <location>
        <begin position="1"/>
        <end position="18"/>
    </location>
</feature>
<proteinExistence type="predicted"/>
<feature type="chain" id="PRO_5035466499" evidence="2">
    <location>
        <begin position="19"/>
        <end position="506"/>
    </location>
</feature>
<reference evidence="3" key="1">
    <citation type="submission" date="2022-01" db="EMBL/GenBank/DDBJ databases">
        <authorList>
            <person name="Braso-Vives M."/>
        </authorList>
    </citation>
    <scope>NUCLEOTIDE SEQUENCE</scope>
</reference>
<dbReference type="AlphaFoldDB" id="A0A8J9Z274"/>
<sequence>MWKFLLFISAVIVWPGSAQDKQVYLTTHDNWAFFKVLATGQMTQGNVKDTCEATGMEYPCWRSGTKCLNAFTTWSDDCIAFDLPDGSDCRTPTLGALSIKLCGNDRYWQCPPLFGTFVYFYSGLIYTRETGARGVEFGSDTLHGDDYYNKYALCATRDTNNNGRGYSSASCATGMYYTLQHSIVRALHSFNEPGVRLFKQGNDGSQTQECTFRARNSDKQTVAGIRTRTILIKKRDREPFDQDTARVTMPAVCRLLQTALIAMFLSPTLVRKGHGQTDIQNGGTVNVTAGSDADLQWTYTLPPGITPLFQTWKKLPDTGIASKTGNVYISQAYQGRVELFGESGLRLKNVTTSDSGTYQLYMVSSDGASQTLELTLQVVAVPETTPQSTLDTTAESTTLAAANQSSTQATNSTGGQSTITLPTLLPGNTTVLAPITTATQIQGVQTLAPATSTTVTTTMFETTTTPKPQPGQPKLVLNPHIVPPHKPQQLHRLQPRLPHRVQQQPK</sequence>
<dbReference type="Proteomes" id="UP000838412">
    <property type="component" value="Chromosome 14"/>
</dbReference>
<keyword evidence="2" id="KW-0732">Signal</keyword>
<keyword evidence="4" id="KW-1185">Reference proteome</keyword>
<dbReference type="InterPro" id="IPR013783">
    <property type="entry name" value="Ig-like_fold"/>
</dbReference>
<organism evidence="3 4">
    <name type="scientific">Branchiostoma lanceolatum</name>
    <name type="common">Common lancelet</name>
    <name type="synonym">Amphioxus lanceolatum</name>
    <dbReference type="NCBI Taxonomy" id="7740"/>
    <lineage>
        <taxon>Eukaryota</taxon>
        <taxon>Metazoa</taxon>
        <taxon>Chordata</taxon>
        <taxon>Cephalochordata</taxon>
        <taxon>Leptocardii</taxon>
        <taxon>Amphioxiformes</taxon>
        <taxon>Branchiostomatidae</taxon>
        <taxon>Branchiostoma</taxon>
    </lineage>
</organism>
<dbReference type="SUPFAM" id="SSF48726">
    <property type="entry name" value="Immunoglobulin"/>
    <property type="match status" value="1"/>
</dbReference>
<dbReference type="Gene3D" id="2.60.40.10">
    <property type="entry name" value="Immunoglobulins"/>
    <property type="match status" value="1"/>
</dbReference>
<protein>
    <submittedName>
        <fullName evidence="3">Hypp7538 protein</fullName>
    </submittedName>
</protein>
<dbReference type="OrthoDB" id="10015491at2759"/>
<evidence type="ECO:0000313" key="3">
    <source>
        <dbReference type="EMBL" id="CAH1245761.1"/>
    </source>
</evidence>
<gene>
    <name evidence="3" type="primary">Hypp7538</name>
    <name evidence="3" type="ORF">BLAG_LOCUS7988</name>
</gene>
<feature type="region of interest" description="Disordered" evidence="1">
    <location>
        <begin position="461"/>
        <end position="506"/>
    </location>
</feature>
<accession>A0A8J9Z274</accession>
<evidence type="ECO:0000256" key="2">
    <source>
        <dbReference type="SAM" id="SignalP"/>
    </source>
</evidence>